<dbReference type="GO" id="GO:0016301">
    <property type="term" value="F:kinase activity"/>
    <property type="evidence" value="ECO:0007669"/>
    <property type="project" value="UniProtKB-KW"/>
</dbReference>
<keyword evidence="2" id="KW-0808">Transferase</keyword>
<sequence>MAHDNTLWLVINKASGSHEQARMELVLGRLGEAGRMPVRTLDCHGDDMPDVAALIEAQVDTLAVHGGDGTINSVTTRLEGWHGQVLALPGGTANLLCSELYGDLGIETILDHFAAGSLQRRRIGGVACDSGFALAEILAGPGAKWADVREDMRNHDLAAMVSNTIEAASQSIAGPMVHVTDPKLGRAEGYAAIRLAPDAHTIMVEGYVAATISDYLAQGAALLRRNFREGPHDDLNSATLVQCRADSGDTIDLMIDGEQCRGSGTMTFRHHVLDLEFLGCPH</sequence>
<name>A0ABU2ZHS2_9SPHN</name>
<dbReference type="Pfam" id="PF00781">
    <property type="entry name" value="DAGK_cat"/>
    <property type="match status" value="1"/>
</dbReference>
<reference evidence="2 3" key="1">
    <citation type="submission" date="2023-09" db="EMBL/GenBank/DDBJ databases">
        <authorList>
            <person name="Rey-Velasco X."/>
        </authorList>
    </citation>
    <scope>NUCLEOTIDE SEQUENCE [LARGE SCALE GENOMIC DNA]</scope>
    <source>
        <strain evidence="2 3">F390</strain>
    </source>
</reference>
<dbReference type="SUPFAM" id="SSF111331">
    <property type="entry name" value="NAD kinase/diacylglycerol kinase-like"/>
    <property type="match status" value="1"/>
</dbReference>
<comment type="caution">
    <text evidence="2">The sequence shown here is derived from an EMBL/GenBank/DDBJ whole genome shotgun (WGS) entry which is preliminary data.</text>
</comment>
<gene>
    <name evidence="2" type="ORF">RM533_08150</name>
</gene>
<keyword evidence="2" id="KW-0418">Kinase</keyword>
<keyword evidence="3" id="KW-1185">Reference proteome</keyword>
<dbReference type="EMBL" id="JAVRHS010000005">
    <property type="protein sequence ID" value="MDT0576158.1"/>
    <property type="molecule type" value="Genomic_DNA"/>
</dbReference>
<dbReference type="Proteomes" id="UP001259803">
    <property type="component" value="Unassembled WGS sequence"/>
</dbReference>
<dbReference type="RefSeq" id="WP_311340727.1">
    <property type="nucleotide sequence ID" value="NZ_JAVRHS010000005.1"/>
</dbReference>
<evidence type="ECO:0000259" key="1">
    <source>
        <dbReference type="Pfam" id="PF00781"/>
    </source>
</evidence>
<accession>A0ABU2ZHS2</accession>
<feature type="domain" description="DAGKc" evidence="1">
    <location>
        <begin position="7"/>
        <end position="122"/>
    </location>
</feature>
<dbReference type="InterPro" id="IPR017438">
    <property type="entry name" value="ATP-NAD_kinase_N"/>
</dbReference>
<protein>
    <submittedName>
        <fullName evidence="2">Diacylglycerol kinase family protein</fullName>
    </submittedName>
</protein>
<dbReference type="InterPro" id="IPR001206">
    <property type="entry name" value="Diacylglycerol_kinase_cat_dom"/>
</dbReference>
<proteinExistence type="predicted"/>
<evidence type="ECO:0000313" key="3">
    <source>
        <dbReference type="Proteomes" id="UP001259803"/>
    </source>
</evidence>
<organism evidence="2 3">
    <name type="scientific">Croceicoccus esteveae</name>
    <dbReference type="NCBI Taxonomy" id="3075597"/>
    <lineage>
        <taxon>Bacteria</taxon>
        <taxon>Pseudomonadati</taxon>
        <taxon>Pseudomonadota</taxon>
        <taxon>Alphaproteobacteria</taxon>
        <taxon>Sphingomonadales</taxon>
        <taxon>Erythrobacteraceae</taxon>
        <taxon>Croceicoccus</taxon>
    </lineage>
</organism>
<dbReference type="Gene3D" id="3.40.50.10330">
    <property type="entry name" value="Probable inorganic polyphosphate/atp-NAD kinase, domain 1"/>
    <property type="match status" value="1"/>
</dbReference>
<dbReference type="InterPro" id="IPR016064">
    <property type="entry name" value="NAD/diacylglycerol_kinase_sf"/>
</dbReference>
<evidence type="ECO:0000313" key="2">
    <source>
        <dbReference type="EMBL" id="MDT0576158.1"/>
    </source>
</evidence>